<feature type="transmembrane region" description="Helical" evidence="1">
    <location>
        <begin position="120"/>
        <end position="142"/>
    </location>
</feature>
<keyword evidence="1" id="KW-0472">Membrane</keyword>
<evidence type="ECO:0000313" key="2">
    <source>
        <dbReference type="EMBL" id="MBN2910108.1"/>
    </source>
</evidence>
<reference evidence="2" key="1">
    <citation type="journal article" date="2024" name="Int. J. Syst. Evol. Microbiol.">
        <title>Polycladomyces zharkentensis sp. nov., a novel thermophilic cellulose- and starch-degrading member of the Bacillota from a geothermal aquifer in Kazakhstan.</title>
        <authorList>
            <person name="Mashzhan A."/>
            <person name="Kistaubayeva A."/>
            <person name="Javier-Lopez R."/>
            <person name="Bissenova U."/>
            <person name="Bissenbay A."/>
            <person name="Birkeland N.K."/>
        </authorList>
    </citation>
    <scope>NUCLEOTIDE SEQUENCE</scope>
    <source>
        <strain evidence="2">ZKZ2T</strain>
    </source>
</reference>
<protein>
    <submittedName>
        <fullName evidence="2">Uncharacterized protein</fullName>
    </submittedName>
</protein>
<proteinExistence type="predicted"/>
<organism evidence="2 3">
    <name type="scientific">Polycladomyces zharkentensis</name>
    <dbReference type="NCBI Taxonomy" id="2807616"/>
    <lineage>
        <taxon>Bacteria</taxon>
        <taxon>Bacillati</taxon>
        <taxon>Bacillota</taxon>
        <taxon>Bacilli</taxon>
        <taxon>Bacillales</taxon>
        <taxon>Thermoactinomycetaceae</taxon>
        <taxon>Polycladomyces</taxon>
    </lineage>
</organism>
<dbReference type="InterPro" id="IPR048147">
    <property type="entry name" value="CBO0543-like"/>
</dbReference>
<evidence type="ECO:0000256" key="1">
    <source>
        <dbReference type="SAM" id="Phobius"/>
    </source>
</evidence>
<dbReference type="NCBIfam" id="NF041644">
    <property type="entry name" value="CBO0543_fam"/>
    <property type="match status" value="1"/>
</dbReference>
<evidence type="ECO:0000313" key="3">
    <source>
        <dbReference type="Proteomes" id="UP001177120"/>
    </source>
</evidence>
<keyword evidence="1" id="KW-1133">Transmembrane helix</keyword>
<accession>A0ABS2WKN6</accession>
<feature type="transmembrane region" description="Helical" evidence="1">
    <location>
        <begin position="86"/>
        <end position="108"/>
    </location>
</feature>
<feature type="transmembrane region" description="Helical" evidence="1">
    <location>
        <begin position="61"/>
        <end position="79"/>
    </location>
</feature>
<gene>
    <name evidence="2" type="ORF">JQC72_11410</name>
</gene>
<dbReference type="RefSeq" id="WP_205495755.1">
    <property type="nucleotide sequence ID" value="NZ_JAFHAP010000010.1"/>
</dbReference>
<sequence length="152" mass="17994">MVFLKWWLVWWVIGLVLIDWSQWQKGYATVLAGVVGSFFLDTAFVYKGFWKYHDPMLPGLWPNITLNLGLYPIGTWIFLQKLPRRFWCQAVWVLIGASILIAVEFHLLSTGRIRYDHGWHIGYSWVANVVLLVLLLLHYRLVEKRLCRIGRY</sequence>
<feature type="transmembrane region" description="Helical" evidence="1">
    <location>
        <begin position="6"/>
        <end position="23"/>
    </location>
</feature>
<name>A0ABS2WKN6_9BACL</name>
<dbReference type="EMBL" id="JAFHAP010000010">
    <property type="protein sequence ID" value="MBN2910108.1"/>
    <property type="molecule type" value="Genomic_DNA"/>
</dbReference>
<comment type="caution">
    <text evidence="2">The sequence shown here is derived from an EMBL/GenBank/DDBJ whole genome shotgun (WGS) entry which is preliminary data.</text>
</comment>
<dbReference type="Proteomes" id="UP001177120">
    <property type="component" value="Unassembled WGS sequence"/>
</dbReference>
<keyword evidence="3" id="KW-1185">Reference proteome</keyword>
<keyword evidence="1" id="KW-0812">Transmembrane</keyword>